<dbReference type="EMBL" id="FYEK01000003">
    <property type="protein sequence ID" value="SNB52372.1"/>
    <property type="molecule type" value="Genomic_DNA"/>
</dbReference>
<dbReference type="InterPro" id="IPR006236">
    <property type="entry name" value="PGDH"/>
</dbReference>
<organism evidence="11 12">
    <name type="scientific">Thermoflexus hugenholtzii JAD2</name>
    <dbReference type="NCBI Taxonomy" id="877466"/>
    <lineage>
        <taxon>Bacteria</taxon>
        <taxon>Bacillati</taxon>
        <taxon>Chloroflexota</taxon>
        <taxon>Thermoflexia</taxon>
        <taxon>Thermoflexales</taxon>
        <taxon>Thermoflexaceae</taxon>
        <taxon>Thermoflexus</taxon>
    </lineage>
</organism>
<dbReference type="NCBIfam" id="TIGR01327">
    <property type="entry name" value="PGDH"/>
    <property type="match status" value="1"/>
</dbReference>
<dbReference type="InterPro" id="IPR029753">
    <property type="entry name" value="D-isomer_DH_CS"/>
</dbReference>
<dbReference type="PANTHER" id="PTHR42938:SF47">
    <property type="entry name" value="HYDROXYPYRUVATE REDUCTASE"/>
    <property type="match status" value="1"/>
</dbReference>
<dbReference type="Pfam" id="PF00389">
    <property type="entry name" value="2-Hacid_dh"/>
    <property type="match status" value="1"/>
</dbReference>
<dbReference type="AlphaFoldDB" id="A0A212PZ95"/>
<dbReference type="PROSITE" id="PS51671">
    <property type="entry name" value="ACT"/>
    <property type="match status" value="1"/>
</dbReference>
<dbReference type="InterPro" id="IPR036291">
    <property type="entry name" value="NAD(P)-bd_dom_sf"/>
</dbReference>
<proteinExistence type="inferred from homology"/>
<evidence type="ECO:0000256" key="9">
    <source>
        <dbReference type="RuleBase" id="RU363003"/>
    </source>
</evidence>
<sequence length="538" mass="59036">MWRIALTDPLDDEGLALLRADPEVEVLEARRPSPETLRELVRTCDALIVRSGVRLDAKVLEAAERLRVIARAGIGVDNIDLEAATQRGILVMNTPAASTVAVAEHTFALLLALLRKIPPAWLSLREGRWERERFLGVQLAGKTMGLLGLGRIGTEVARRARAFEMHVIAFDPYIPEERAAALQIELVPDLDELYARSDILSLHVPLTRETHRMLNRAAFEKMKPGIYVVNTARGAVIDEEALLEALNAGRVAGAALDTFSEEPPRSPILQALIAHERVLAVPHLGGSTREAQRLISRQIAQQVLDALRGRDFRNVVNLPFPEGADYRALAPYMRLAEVLGSLQMQLVRGRIHQVEIDVRGEELRSVIRPLGVALLKGLLTPILGDTVTFVNAPVRAQEHGIRIVEAPQPILGAYAQAIACRVLSTKEARLIVGALFAGEPRIVQVDAFPMEALPRGALLVMRSRDVPGVIGRVGTLLGQHGINIAEWRLGRDRPGGTALSFINLDSPAPEAVLEALRRMPEIEDVRQAFLPESMVIRG</sequence>
<dbReference type="Pfam" id="PF02826">
    <property type="entry name" value="2-Hacid_dh_C"/>
    <property type="match status" value="1"/>
</dbReference>
<dbReference type="PROSITE" id="PS00670">
    <property type="entry name" value="D_2_HYDROXYACID_DH_2"/>
    <property type="match status" value="1"/>
</dbReference>
<evidence type="ECO:0000256" key="5">
    <source>
        <dbReference type="ARBA" id="ARBA00023002"/>
    </source>
</evidence>
<keyword evidence="12" id="KW-1185">Reference proteome</keyword>
<evidence type="ECO:0000313" key="12">
    <source>
        <dbReference type="Proteomes" id="UP000197025"/>
    </source>
</evidence>
<evidence type="ECO:0000256" key="6">
    <source>
        <dbReference type="ARBA" id="ARBA00023027"/>
    </source>
</evidence>
<dbReference type="FunCoup" id="A0A212PZ95">
    <property type="interactions" value="319"/>
</dbReference>
<evidence type="ECO:0000256" key="7">
    <source>
        <dbReference type="ARBA" id="ARBA00048126"/>
    </source>
</evidence>
<comment type="catalytic activity">
    <reaction evidence="7">
        <text>(R)-2-hydroxyglutarate + NAD(+) = 2-oxoglutarate + NADH + H(+)</text>
        <dbReference type="Rhea" id="RHEA:49612"/>
        <dbReference type="ChEBI" id="CHEBI:15378"/>
        <dbReference type="ChEBI" id="CHEBI:15801"/>
        <dbReference type="ChEBI" id="CHEBI:16810"/>
        <dbReference type="ChEBI" id="CHEBI:57540"/>
        <dbReference type="ChEBI" id="CHEBI:57945"/>
        <dbReference type="EC" id="1.1.1.399"/>
    </reaction>
</comment>
<keyword evidence="6 9" id="KW-0520">NAD</keyword>
<dbReference type="InterPro" id="IPR045865">
    <property type="entry name" value="ACT-like_dom_sf"/>
</dbReference>
<dbReference type="RefSeq" id="WP_159461523.1">
    <property type="nucleotide sequence ID" value="NZ_FYEK01000003.1"/>
</dbReference>
<accession>A0A212PZ95</accession>
<dbReference type="FunFam" id="3.30.1330.90:FF:000003">
    <property type="entry name" value="D-3-phosphoglycerate dehydrogenase"/>
    <property type="match status" value="1"/>
</dbReference>
<gene>
    <name evidence="11" type="ORF">SAMN02746019_00023040</name>
</gene>
<comment type="function">
    <text evidence="1">Catalyzes the reversible oxidation of 3-phospho-D-glycerate to 3-phosphonooxypyruvate, the first step of the phosphorylated L-serine biosynthesis pathway. Also catalyzes the reversible oxidation of 2-hydroxyglutarate to 2-oxoglutarate.</text>
</comment>
<dbReference type="CDD" id="cd04902">
    <property type="entry name" value="ACT_3PGDH-xct"/>
    <property type="match status" value="1"/>
</dbReference>
<keyword evidence="5 9" id="KW-0560">Oxidoreductase</keyword>
<dbReference type="InterPro" id="IPR002912">
    <property type="entry name" value="ACT_dom"/>
</dbReference>
<dbReference type="InParanoid" id="A0A212PZ95"/>
<dbReference type="Gene3D" id="3.40.50.720">
    <property type="entry name" value="NAD(P)-binding Rossmann-like Domain"/>
    <property type="match status" value="2"/>
</dbReference>
<evidence type="ECO:0000313" key="11">
    <source>
        <dbReference type="EMBL" id="SNB52372.1"/>
    </source>
</evidence>
<dbReference type="Pfam" id="PF19304">
    <property type="entry name" value="PGDH_inter"/>
    <property type="match status" value="1"/>
</dbReference>
<dbReference type="InterPro" id="IPR029009">
    <property type="entry name" value="ASB_dom_sf"/>
</dbReference>
<evidence type="ECO:0000256" key="1">
    <source>
        <dbReference type="ARBA" id="ARBA00003800"/>
    </source>
</evidence>
<comment type="catalytic activity">
    <reaction evidence="8 9">
        <text>(2R)-3-phosphoglycerate + NAD(+) = 3-phosphooxypyruvate + NADH + H(+)</text>
        <dbReference type="Rhea" id="RHEA:12641"/>
        <dbReference type="ChEBI" id="CHEBI:15378"/>
        <dbReference type="ChEBI" id="CHEBI:18110"/>
        <dbReference type="ChEBI" id="CHEBI:57540"/>
        <dbReference type="ChEBI" id="CHEBI:57945"/>
        <dbReference type="ChEBI" id="CHEBI:58272"/>
        <dbReference type="EC" id="1.1.1.95"/>
    </reaction>
</comment>
<dbReference type="Gene3D" id="3.30.1330.90">
    <property type="entry name" value="D-3-phosphoglycerate dehydrogenase, domain 3"/>
    <property type="match status" value="1"/>
</dbReference>
<evidence type="ECO:0000256" key="4">
    <source>
        <dbReference type="ARBA" id="ARBA00021582"/>
    </source>
</evidence>
<keyword evidence="9" id="KW-0028">Amino-acid biosynthesis</keyword>
<dbReference type="FunFam" id="3.40.50.720:FF:000021">
    <property type="entry name" value="D-3-phosphoglycerate dehydrogenase"/>
    <property type="match status" value="1"/>
</dbReference>
<dbReference type="GO" id="GO:0051287">
    <property type="term" value="F:NAD binding"/>
    <property type="evidence" value="ECO:0007669"/>
    <property type="project" value="UniProtKB-UniRule"/>
</dbReference>
<dbReference type="SUPFAM" id="SSF51735">
    <property type="entry name" value="NAD(P)-binding Rossmann-fold domains"/>
    <property type="match status" value="1"/>
</dbReference>
<dbReference type="InterPro" id="IPR045626">
    <property type="entry name" value="PGDH_ASB_dom"/>
</dbReference>
<dbReference type="UniPathway" id="UPA00135">
    <property type="reaction ID" value="UER00196"/>
</dbReference>
<name>A0A212PZ95_9CHLR</name>
<dbReference type="Gene3D" id="3.30.70.260">
    <property type="match status" value="1"/>
</dbReference>
<dbReference type="PANTHER" id="PTHR42938">
    <property type="entry name" value="FORMATE DEHYDROGENASE 1"/>
    <property type="match status" value="1"/>
</dbReference>
<dbReference type="Proteomes" id="UP000197025">
    <property type="component" value="Unassembled WGS sequence"/>
</dbReference>
<comment type="pathway">
    <text evidence="2 9">Amino-acid biosynthesis; L-serine biosynthesis; L-serine from 3-phospho-D-glycerate: step 1/3.</text>
</comment>
<dbReference type="SUPFAM" id="SSF52283">
    <property type="entry name" value="Formate/glycerate dehydrogenase catalytic domain-like"/>
    <property type="match status" value="1"/>
</dbReference>
<keyword evidence="9" id="KW-0718">Serine biosynthesis</keyword>
<feature type="domain" description="ACT" evidence="10">
    <location>
        <begin position="458"/>
        <end position="533"/>
    </location>
</feature>
<reference evidence="12" key="1">
    <citation type="submission" date="2017-06" db="EMBL/GenBank/DDBJ databases">
        <authorList>
            <person name="Varghese N."/>
            <person name="Submissions S."/>
        </authorList>
    </citation>
    <scope>NUCLEOTIDE SEQUENCE [LARGE SCALE GENOMIC DNA]</scope>
    <source>
        <strain evidence="12">JAD2</strain>
    </source>
</reference>
<dbReference type="Pfam" id="PF01842">
    <property type="entry name" value="ACT"/>
    <property type="match status" value="1"/>
</dbReference>
<protein>
    <recommendedName>
        <fullName evidence="4 9">D-3-phosphoglycerate dehydrogenase</fullName>
        <ecNumber evidence="9">1.1.1.95</ecNumber>
    </recommendedName>
</protein>
<dbReference type="SUPFAM" id="SSF55021">
    <property type="entry name" value="ACT-like"/>
    <property type="match status" value="1"/>
</dbReference>
<dbReference type="PROSITE" id="PS00671">
    <property type="entry name" value="D_2_HYDROXYACID_DH_3"/>
    <property type="match status" value="1"/>
</dbReference>
<dbReference type="OrthoDB" id="9792971at2"/>
<dbReference type="GO" id="GO:0006564">
    <property type="term" value="P:L-serine biosynthetic process"/>
    <property type="evidence" value="ECO:0007669"/>
    <property type="project" value="UniProtKB-UniRule"/>
</dbReference>
<evidence type="ECO:0000259" key="10">
    <source>
        <dbReference type="PROSITE" id="PS51671"/>
    </source>
</evidence>
<dbReference type="SUPFAM" id="SSF143548">
    <property type="entry name" value="Serine metabolism enzymes domain"/>
    <property type="match status" value="1"/>
</dbReference>
<evidence type="ECO:0000256" key="3">
    <source>
        <dbReference type="ARBA" id="ARBA00005854"/>
    </source>
</evidence>
<dbReference type="CDD" id="cd12173">
    <property type="entry name" value="PGDH_4"/>
    <property type="match status" value="1"/>
</dbReference>
<comment type="similarity">
    <text evidence="3 9">Belongs to the D-isomer specific 2-hydroxyacid dehydrogenase family.</text>
</comment>
<dbReference type="InterPro" id="IPR006139">
    <property type="entry name" value="D-isomer_2_OHA_DH_cat_dom"/>
</dbReference>
<evidence type="ECO:0000256" key="2">
    <source>
        <dbReference type="ARBA" id="ARBA00005216"/>
    </source>
</evidence>
<dbReference type="InterPro" id="IPR006140">
    <property type="entry name" value="D-isomer_DH_NAD-bd"/>
</dbReference>
<evidence type="ECO:0000256" key="8">
    <source>
        <dbReference type="ARBA" id="ARBA00048731"/>
    </source>
</evidence>
<dbReference type="EC" id="1.1.1.95" evidence="9"/>
<dbReference type="GO" id="GO:0004617">
    <property type="term" value="F:phosphoglycerate dehydrogenase activity"/>
    <property type="evidence" value="ECO:0007669"/>
    <property type="project" value="UniProtKB-UniRule"/>
</dbReference>